<evidence type="ECO:0000256" key="1">
    <source>
        <dbReference type="SAM" id="SignalP"/>
    </source>
</evidence>
<name>A0AAU9MGH4_9ASTR</name>
<evidence type="ECO:0000313" key="2">
    <source>
        <dbReference type="EMBL" id="CAH1425572.1"/>
    </source>
</evidence>
<evidence type="ECO:0000313" key="3">
    <source>
        <dbReference type="Proteomes" id="UP001157418"/>
    </source>
</evidence>
<dbReference type="EMBL" id="CAKMRJ010002223">
    <property type="protein sequence ID" value="CAH1425572.1"/>
    <property type="molecule type" value="Genomic_DNA"/>
</dbReference>
<protein>
    <submittedName>
        <fullName evidence="2">Uncharacterized protein</fullName>
    </submittedName>
</protein>
<feature type="signal peptide" evidence="1">
    <location>
        <begin position="1"/>
        <end position="24"/>
    </location>
</feature>
<proteinExistence type="predicted"/>
<sequence length="126" mass="14411">MFDACISDYLFLLASVAVPLVVEAVTAVKVVVDDEIRVFDVRTSRLDLHRPAEIKFKDKLLPSSSPALYKPGRRLLLMLPKDWATRLLLTSMHGTAIHVHDSERSGSYRAKQEERLCIRQLMYLEK</sequence>
<keyword evidence="1" id="KW-0732">Signal</keyword>
<keyword evidence="3" id="KW-1185">Reference proteome</keyword>
<gene>
    <name evidence="2" type="ORF">LVIROSA_LOCUS12706</name>
</gene>
<feature type="chain" id="PRO_5043863296" evidence="1">
    <location>
        <begin position="25"/>
        <end position="126"/>
    </location>
</feature>
<accession>A0AAU9MGH4</accession>
<reference evidence="2 3" key="1">
    <citation type="submission" date="2022-01" db="EMBL/GenBank/DDBJ databases">
        <authorList>
            <person name="Xiong W."/>
            <person name="Schranz E."/>
        </authorList>
    </citation>
    <scope>NUCLEOTIDE SEQUENCE [LARGE SCALE GENOMIC DNA]</scope>
</reference>
<organism evidence="2 3">
    <name type="scientific">Lactuca virosa</name>
    <dbReference type="NCBI Taxonomy" id="75947"/>
    <lineage>
        <taxon>Eukaryota</taxon>
        <taxon>Viridiplantae</taxon>
        <taxon>Streptophyta</taxon>
        <taxon>Embryophyta</taxon>
        <taxon>Tracheophyta</taxon>
        <taxon>Spermatophyta</taxon>
        <taxon>Magnoliopsida</taxon>
        <taxon>eudicotyledons</taxon>
        <taxon>Gunneridae</taxon>
        <taxon>Pentapetalae</taxon>
        <taxon>asterids</taxon>
        <taxon>campanulids</taxon>
        <taxon>Asterales</taxon>
        <taxon>Asteraceae</taxon>
        <taxon>Cichorioideae</taxon>
        <taxon>Cichorieae</taxon>
        <taxon>Lactucinae</taxon>
        <taxon>Lactuca</taxon>
    </lineage>
</organism>
<comment type="caution">
    <text evidence="2">The sequence shown here is derived from an EMBL/GenBank/DDBJ whole genome shotgun (WGS) entry which is preliminary data.</text>
</comment>
<dbReference type="Proteomes" id="UP001157418">
    <property type="component" value="Unassembled WGS sequence"/>
</dbReference>
<dbReference type="AlphaFoldDB" id="A0AAU9MGH4"/>